<accession>K6DA74</accession>
<keyword evidence="4" id="KW-0812">Transmembrane</keyword>
<evidence type="ECO:0000259" key="5">
    <source>
        <dbReference type="PROSITE" id="PS01124"/>
    </source>
</evidence>
<keyword evidence="2" id="KW-0238">DNA-binding</keyword>
<dbReference type="PROSITE" id="PS01124">
    <property type="entry name" value="HTH_ARAC_FAMILY_2"/>
    <property type="match status" value="1"/>
</dbReference>
<gene>
    <name evidence="6" type="ORF">BABA_21281</name>
</gene>
<dbReference type="PANTHER" id="PTHR43280">
    <property type="entry name" value="ARAC-FAMILY TRANSCRIPTIONAL REGULATOR"/>
    <property type="match status" value="1"/>
</dbReference>
<dbReference type="OrthoDB" id="1975037at2"/>
<feature type="domain" description="HTH araC/xylS-type" evidence="5">
    <location>
        <begin position="632"/>
        <end position="731"/>
    </location>
</feature>
<name>K6DA74_9BACI</name>
<keyword evidence="4" id="KW-1133">Transmembrane helix</keyword>
<sequence length="735" mass="84656">MFKVPSKLQLKYVLSYMLIFLVPFSTMAFIFYQNSVSSLRGEIELSNINNLNNIKTITDSRLKELAKTAQLISFNPKLSSYMIKKSEFQSEAIKQLEKYKENSSIITDINLFFQNQNMIYSSKGLMSSDIFLRNQTGVPNISLSQELLTNEIMKIDSPHVSTNVKLFSHHPVFLYPLSSGSGNPYGSLVFELDETFFQEMIRNTLGSFEGNVFILNQNHEVIVTYSNNKDSSLKSADILKITNNKSGISEIKINNVNYSISTVKSETSSWSFATVIPTKQFFSKVSKFKTFIFLVIAFIVFVTSIISIYISLRQYHPIKNLIEFVKGKDTAYQLTSKNEFDSLQKSIENMYTNHENLHERFAKQEPLLRDQCLMMLLQGQMKAAEHARDLFESFQLHFENPYSFVMVASCPTSQLSDLSGLSQILSDINVYEVELINDNVMAYIANCETDQLVAKQQFLERFEKWLLEHEATAIIGVGETYKGKEQINRSFIEASAAHERGKGNKKCGITSFIEIKESHESLWLPNEHLLKLSHSYKQGNAKIAKESITCLFTWLKQNHSSILLSKHMKYDIMNTIMKTITDMNLSYYLEKFYYLTEIDSLEQLEEKLALFTDDICQVINRNKETQKNELQSNIFKYIADHFDQYDLSLEKLAGEFNLSTSYLSRFIKEETSITFSQYVWELRLNEVKNQLAQTKLPVKEIISEVGYIDVPNFTRKFKSAVGITPGEYRKLNSQV</sequence>
<dbReference type="InterPro" id="IPR018060">
    <property type="entry name" value="HTH_AraC"/>
</dbReference>
<protein>
    <submittedName>
        <fullName evidence="6">AraC family transcriptional regulator</fullName>
    </submittedName>
</protein>
<keyword evidence="3" id="KW-0804">Transcription</keyword>
<keyword evidence="4" id="KW-0472">Membrane</keyword>
<dbReference type="STRING" id="1117379.BABA_21281"/>
<dbReference type="PROSITE" id="PS00041">
    <property type="entry name" value="HTH_ARAC_FAMILY_1"/>
    <property type="match status" value="1"/>
</dbReference>
<dbReference type="GO" id="GO:0043565">
    <property type="term" value="F:sequence-specific DNA binding"/>
    <property type="evidence" value="ECO:0007669"/>
    <property type="project" value="InterPro"/>
</dbReference>
<dbReference type="GO" id="GO:0003700">
    <property type="term" value="F:DNA-binding transcription factor activity"/>
    <property type="evidence" value="ECO:0007669"/>
    <property type="project" value="InterPro"/>
</dbReference>
<dbReference type="EMBL" id="AJLS01000137">
    <property type="protein sequence ID" value="EKN65219.1"/>
    <property type="molecule type" value="Genomic_DNA"/>
</dbReference>
<dbReference type="PANTHER" id="PTHR43280:SF28">
    <property type="entry name" value="HTH-TYPE TRANSCRIPTIONAL ACTIVATOR RHAS"/>
    <property type="match status" value="1"/>
</dbReference>
<feature type="transmembrane region" description="Helical" evidence="4">
    <location>
        <begin position="12"/>
        <end position="32"/>
    </location>
</feature>
<dbReference type="InterPro" id="IPR009057">
    <property type="entry name" value="Homeodomain-like_sf"/>
</dbReference>
<evidence type="ECO:0000256" key="2">
    <source>
        <dbReference type="ARBA" id="ARBA00023125"/>
    </source>
</evidence>
<dbReference type="Gene3D" id="1.10.10.60">
    <property type="entry name" value="Homeodomain-like"/>
    <property type="match status" value="2"/>
</dbReference>
<dbReference type="Gene3D" id="3.30.450.20">
    <property type="entry name" value="PAS domain"/>
    <property type="match status" value="1"/>
</dbReference>
<dbReference type="AlphaFoldDB" id="K6DA74"/>
<evidence type="ECO:0000256" key="4">
    <source>
        <dbReference type="SAM" id="Phobius"/>
    </source>
</evidence>
<evidence type="ECO:0000313" key="7">
    <source>
        <dbReference type="Proteomes" id="UP000006316"/>
    </source>
</evidence>
<keyword evidence="7" id="KW-1185">Reference proteome</keyword>
<comment type="caution">
    <text evidence="6">The sequence shown here is derived from an EMBL/GenBank/DDBJ whole genome shotgun (WGS) entry which is preliminary data.</text>
</comment>
<dbReference type="PATRIC" id="fig|1117379.3.peg.4412"/>
<evidence type="ECO:0000256" key="3">
    <source>
        <dbReference type="ARBA" id="ARBA00023163"/>
    </source>
</evidence>
<dbReference type="InterPro" id="IPR018062">
    <property type="entry name" value="HTH_AraC-typ_CS"/>
</dbReference>
<reference evidence="6 7" key="1">
    <citation type="journal article" date="2012" name="Front. Microbiol.">
        <title>Redundancy and modularity in membrane-associated dissimilatory nitrate reduction in Bacillus.</title>
        <authorList>
            <person name="Heylen K."/>
            <person name="Keltjens J."/>
        </authorList>
    </citation>
    <scope>NUCLEOTIDE SEQUENCE [LARGE SCALE GENOMIC DNA]</scope>
    <source>
        <strain evidence="7">LMG 21833T</strain>
    </source>
</reference>
<proteinExistence type="predicted"/>
<keyword evidence="1" id="KW-0805">Transcription regulation</keyword>
<dbReference type="eggNOG" id="COG2207">
    <property type="taxonomic scope" value="Bacteria"/>
</dbReference>
<dbReference type="SUPFAM" id="SSF46689">
    <property type="entry name" value="Homeodomain-like"/>
    <property type="match status" value="1"/>
</dbReference>
<dbReference type="RefSeq" id="WP_007087248.1">
    <property type="nucleotide sequence ID" value="NZ_AJLS01000137.1"/>
</dbReference>
<organism evidence="6 7">
    <name type="scientific">Neobacillus bataviensis LMG 21833</name>
    <dbReference type="NCBI Taxonomy" id="1117379"/>
    <lineage>
        <taxon>Bacteria</taxon>
        <taxon>Bacillati</taxon>
        <taxon>Bacillota</taxon>
        <taxon>Bacilli</taxon>
        <taxon>Bacillales</taxon>
        <taxon>Bacillaceae</taxon>
        <taxon>Neobacillus</taxon>
    </lineage>
</organism>
<dbReference type="Proteomes" id="UP000006316">
    <property type="component" value="Unassembled WGS sequence"/>
</dbReference>
<feature type="transmembrane region" description="Helical" evidence="4">
    <location>
        <begin position="291"/>
        <end position="312"/>
    </location>
</feature>
<evidence type="ECO:0000313" key="6">
    <source>
        <dbReference type="EMBL" id="EKN65219.1"/>
    </source>
</evidence>
<dbReference type="SMART" id="SM00342">
    <property type="entry name" value="HTH_ARAC"/>
    <property type="match status" value="1"/>
</dbReference>
<evidence type="ECO:0000256" key="1">
    <source>
        <dbReference type="ARBA" id="ARBA00023015"/>
    </source>
</evidence>
<dbReference type="Pfam" id="PF12833">
    <property type="entry name" value="HTH_18"/>
    <property type="match status" value="1"/>
</dbReference>